<proteinExistence type="predicted"/>
<evidence type="ECO:0008006" key="2">
    <source>
        <dbReference type="Google" id="ProtNLM"/>
    </source>
</evidence>
<sequence>MTSPFRKPRTLGIGVGVAPQTLPELEPAPELDESTFLESIDRLYPDIAQRARSSVDVVTEVFELATTDPDAFLSDLMAKGRTPDTEILLQGFGFRSDQIDDVFLDIEPQPPPAPLELPQPKSSFTRTIETFWGKELVGEVSKSLGKPYAAVRNEDVETYIIAHPEIWERVEARQREFPPATLLEEAEVLGRGLIRLPKQLGAAILQAGQGFGGASVADKDWADRFIETVNTDTEKFVKDIAKEFEGRPTILGMPLTDLASVSQSLAFSLTSMGAGLGTGVPISLIPLPGARVAAWATGTAASGAVAYNMTAYQITQQYLEIKNEEMIAERGRGLTKAEETKLKDEFASLARQYGLWEAIPEAVSNLAFVGILTAPLTKMVGGGVARSILTKITAMYGQELLTETITQKGQSAVEVEAGFREGNITWLEAFKEIAPQTFLLTTIMSGAGQTIISSKNALTKTENSLKNEIGEDHSLFKEFIERIRAGFAEAIR</sequence>
<organism evidence="1">
    <name type="scientific">marine sediment metagenome</name>
    <dbReference type="NCBI Taxonomy" id="412755"/>
    <lineage>
        <taxon>unclassified sequences</taxon>
        <taxon>metagenomes</taxon>
        <taxon>ecological metagenomes</taxon>
    </lineage>
</organism>
<gene>
    <name evidence="1" type="ORF">LCGC14_0964970</name>
</gene>
<comment type="caution">
    <text evidence="1">The sequence shown here is derived from an EMBL/GenBank/DDBJ whole genome shotgun (WGS) entry which is preliminary data.</text>
</comment>
<reference evidence="1" key="1">
    <citation type="journal article" date="2015" name="Nature">
        <title>Complex archaea that bridge the gap between prokaryotes and eukaryotes.</title>
        <authorList>
            <person name="Spang A."/>
            <person name="Saw J.H."/>
            <person name="Jorgensen S.L."/>
            <person name="Zaremba-Niedzwiedzka K."/>
            <person name="Martijn J."/>
            <person name="Lind A.E."/>
            <person name="van Eijk R."/>
            <person name="Schleper C."/>
            <person name="Guy L."/>
            <person name="Ettema T.J."/>
        </authorList>
    </citation>
    <scope>NUCLEOTIDE SEQUENCE</scope>
</reference>
<dbReference type="AlphaFoldDB" id="A0A0F9NZG2"/>
<evidence type="ECO:0000313" key="1">
    <source>
        <dbReference type="EMBL" id="KKN17512.1"/>
    </source>
</evidence>
<protein>
    <recommendedName>
        <fullName evidence="2">DUF697 domain-containing protein</fullName>
    </recommendedName>
</protein>
<name>A0A0F9NZG2_9ZZZZ</name>
<feature type="non-terminal residue" evidence="1">
    <location>
        <position position="492"/>
    </location>
</feature>
<accession>A0A0F9NZG2</accession>
<dbReference type="EMBL" id="LAZR01003511">
    <property type="protein sequence ID" value="KKN17512.1"/>
    <property type="molecule type" value="Genomic_DNA"/>
</dbReference>